<dbReference type="InterPro" id="IPR004843">
    <property type="entry name" value="Calcineurin-like_PHP"/>
</dbReference>
<reference evidence="3" key="1">
    <citation type="journal article" date="2014" name="Int. J. Syst. Evol. Microbiol.">
        <title>Complete genome sequence of Corynebacterium casei LMG S-19264T (=DSM 44701T), isolated from a smear-ripened cheese.</title>
        <authorList>
            <consortium name="US DOE Joint Genome Institute (JGI-PGF)"/>
            <person name="Walter F."/>
            <person name="Albersmeier A."/>
            <person name="Kalinowski J."/>
            <person name="Ruckert C."/>
        </authorList>
    </citation>
    <scope>NUCLEOTIDE SEQUENCE</scope>
    <source>
        <strain evidence="3">CGMCC 1.15367</strain>
    </source>
</reference>
<feature type="region of interest" description="Disordered" evidence="1">
    <location>
        <begin position="301"/>
        <end position="340"/>
    </location>
</feature>
<dbReference type="SUPFAM" id="SSF56300">
    <property type="entry name" value="Metallo-dependent phosphatases"/>
    <property type="match status" value="1"/>
</dbReference>
<feature type="domain" description="Calcineurin-like phosphoesterase" evidence="2">
    <location>
        <begin position="1"/>
        <end position="225"/>
    </location>
</feature>
<dbReference type="PANTHER" id="PTHR37844:SF2">
    <property type="entry name" value="SER_THR PROTEIN PHOSPHATASE SUPERFAMILY (AFU_ORTHOLOGUE AFUA_1G14840)"/>
    <property type="match status" value="1"/>
</dbReference>
<evidence type="ECO:0000259" key="2">
    <source>
        <dbReference type="Pfam" id="PF00149"/>
    </source>
</evidence>
<dbReference type="Pfam" id="PF00149">
    <property type="entry name" value="Metallophos"/>
    <property type="match status" value="1"/>
</dbReference>
<keyword evidence="4" id="KW-1185">Reference proteome</keyword>
<evidence type="ECO:0000313" key="3">
    <source>
        <dbReference type="EMBL" id="GGD87973.1"/>
    </source>
</evidence>
<evidence type="ECO:0000256" key="1">
    <source>
        <dbReference type="SAM" id="MobiDB-lite"/>
    </source>
</evidence>
<protein>
    <submittedName>
        <fullName evidence="3">Phosphatase</fullName>
    </submittedName>
</protein>
<reference evidence="3" key="2">
    <citation type="submission" date="2020-09" db="EMBL/GenBank/DDBJ databases">
        <authorList>
            <person name="Sun Q."/>
            <person name="Zhou Y."/>
        </authorList>
    </citation>
    <scope>NUCLEOTIDE SEQUENCE</scope>
    <source>
        <strain evidence="3">CGMCC 1.15367</strain>
    </source>
</reference>
<name>A0A916ZDK3_9HYPH</name>
<gene>
    <name evidence="3" type="ORF">GCM10011390_03420</name>
</gene>
<dbReference type="Gene3D" id="3.60.21.10">
    <property type="match status" value="1"/>
</dbReference>
<accession>A0A916ZDK3</accession>
<dbReference type="EMBL" id="BMIQ01000001">
    <property type="protein sequence ID" value="GGD87973.1"/>
    <property type="molecule type" value="Genomic_DNA"/>
</dbReference>
<proteinExistence type="predicted"/>
<dbReference type="Proteomes" id="UP000644699">
    <property type="component" value="Unassembled WGS sequence"/>
</dbReference>
<sequence length="340" mass="38366">MRLHILSDIHDDYSAPSMGTYDVPADLEADAIIIAGDIAGRISRMGLRWLTRQHLRTGLPIILCAGNHDYWRGSLELEISRFRDRNAFPEGIHILDADELILGGVRFLGGTLWTDYNAYSDRWTAERDALRHMQDFKHIRCFDYQRKLQPHHLAEEHARYRTFLADRLATPFAGPTVVLTHHAPSPRSLIGGRATEPLDASYASDLEDLIRERGPDLWIHGHTHARHDYSIGGTRILCNPRGYNRAAQGRHRPAEVENAGFDPRLIIDTTDTRPLVSAANIEHAYARPDLFQWPFGKAPESRSAEEMAAEMQTFRERASRADPAAALRILDGAPDSENGE</sequence>
<organism evidence="3 4">
    <name type="scientific">Aureimonas endophytica</name>
    <dbReference type="NCBI Taxonomy" id="2027858"/>
    <lineage>
        <taxon>Bacteria</taxon>
        <taxon>Pseudomonadati</taxon>
        <taxon>Pseudomonadota</taxon>
        <taxon>Alphaproteobacteria</taxon>
        <taxon>Hyphomicrobiales</taxon>
        <taxon>Aurantimonadaceae</taxon>
        <taxon>Aureimonas</taxon>
    </lineage>
</organism>
<evidence type="ECO:0000313" key="4">
    <source>
        <dbReference type="Proteomes" id="UP000644699"/>
    </source>
</evidence>
<dbReference type="GO" id="GO:0016787">
    <property type="term" value="F:hydrolase activity"/>
    <property type="evidence" value="ECO:0007669"/>
    <property type="project" value="InterPro"/>
</dbReference>
<dbReference type="PANTHER" id="PTHR37844">
    <property type="entry name" value="SER/THR PROTEIN PHOSPHATASE SUPERFAMILY (AFU_ORTHOLOGUE AFUA_1G14840)"/>
    <property type="match status" value="1"/>
</dbReference>
<dbReference type="AlphaFoldDB" id="A0A916ZDK3"/>
<dbReference type="RefSeq" id="WP_188906491.1">
    <property type="nucleotide sequence ID" value="NZ_BMIQ01000001.1"/>
</dbReference>
<comment type="caution">
    <text evidence="3">The sequence shown here is derived from an EMBL/GenBank/DDBJ whole genome shotgun (WGS) entry which is preliminary data.</text>
</comment>
<dbReference type="InterPro" id="IPR029052">
    <property type="entry name" value="Metallo-depent_PP-like"/>
</dbReference>